<accession>A0A385TH36</accession>
<evidence type="ECO:0000313" key="3">
    <source>
        <dbReference type="Proteomes" id="UP000266552"/>
    </source>
</evidence>
<dbReference type="Proteomes" id="UP000266552">
    <property type="component" value="Chromosome"/>
</dbReference>
<gene>
    <name evidence="2" type="ORF">D5F53_11490</name>
</gene>
<dbReference type="EMBL" id="CP032412">
    <property type="protein sequence ID" value="AYB43880.1"/>
    <property type="molecule type" value="Genomic_DNA"/>
</dbReference>
<dbReference type="InterPro" id="IPR000182">
    <property type="entry name" value="GNAT_dom"/>
</dbReference>
<dbReference type="KEGG" id="plw:D5F53_11490"/>
<keyword evidence="2" id="KW-0808">Transferase</keyword>
<dbReference type="AlphaFoldDB" id="A0A385TH36"/>
<dbReference type="SUPFAM" id="SSF55729">
    <property type="entry name" value="Acyl-CoA N-acyltransferases (Nat)"/>
    <property type="match status" value="1"/>
</dbReference>
<evidence type="ECO:0000259" key="1">
    <source>
        <dbReference type="PROSITE" id="PS51186"/>
    </source>
</evidence>
<dbReference type="GO" id="GO:0008999">
    <property type="term" value="F:protein-N-terminal-alanine acetyltransferase activity"/>
    <property type="evidence" value="ECO:0007669"/>
    <property type="project" value="TreeGrafter"/>
</dbReference>
<evidence type="ECO:0000313" key="2">
    <source>
        <dbReference type="EMBL" id="AYB43880.1"/>
    </source>
</evidence>
<proteinExistence type="predicted"/>
<organism evidence="2 3">
    <name type="scientific">Paenibacillus lautus</name>
    <name type="common">Bacillus lautus</name>
    <dbReference type="NCBI Taxonomy" id="1401"/>
    <lineage>
        <taxon>Bacteria</taxon>
        <taxon>Bacillati</taxon>
        <taxon>Bacillota</taxon>
        <taxon>Bacilli</taxon>
        <taxon>Bacillales</taxon>
        <taxon>Paenibacillaceae</taxon>
        <taxon>Paenibacillus</taxon>
    </lineage>
</organism>
<reference evidence="2 3" key="1">
    <citation type="submission" date="2018-09" db="EMBL/GenBank/DDBJ databases">
        <title>Genome Sequence of Paenibacillus lautus Strain E7593-69, Azo Dye-Degrading Bacteria, Isolated from Commercial Tattoo Inks.</title>
        <authorList>
            <person name="Nho S.W."/>
            <person name="Kim S.-J."/>
            <person name="Kweon O."/>
            <person name="Cerniglia C.E."/>
        </authorList>
    </citation>
    <scope>NUCLEOTIDE SEQUENCE [LARGE SCALE GENOMIC DNA]</scope>
    <source>
        <strain evidence="2 3">E7593-69</strain>
    </source>
</reference>
<protein>
    <submittedName>
        <fullName evidence="2">N-acetyltransferase</fullName>
    </submittedName>
</protein>
<name>A0A385TH36_PAELA</name>
<dbReference type="InterPro" id="IPR051531">
    <property type="entry name" value="N-acetyltransferase"/>
</dbReference>
<dbReference type="PROSITE" id="PS51186">
    <property type="entry name" value="GNAT"/>
    <property type="match status" value="1"/>
</dbReference>
<feature type="domain" description="N-acetyltransferase" evidence="1">
    <location>
        <begin position="27"/>
        <end position="200"/>
    </location>
</feature>
<dbReference type="RefSeq" id="WP_119847798.1">
    <property type="nucleotide sequence ID" value="NZ_CP032412.1"/>
</dbReference>
<keyword evidence="3" id="KW-1185">Reference proteome</keyword>
<sequence length="200" mass="23533">MKAGVILNSKTTIEFQGKPFTIECEDIFLREYLLEDLDAICKITDEPEIKQFLPGWDVSREQRREWLIDYEMPENRRFLQAVQDGGDVGQLRLRLAIVLKETGECIGWCNTGPKEELPPPNREIMYGIANRYYNKGYATQAVRALIRYLFRNTRERELNAIAVVHNHASNKVIQKCGFTYISEIELEQERYHYYKLYDVN</sequence>
<dbReference type="GO" id="GO:0005737">
    <property type="term" value="C:cytoplasm"/>
    <property type="evidence" value="ECO:0007669"/>
    <property type="project" value="TreeGrafter"/>
</dbReference>
<dbReference type="Pfam" id="PF13302">
    <property type="entry name" value="Acetyltransf_3"/>
    <property type="match status" value="1"/>
</dbReference>
<dbReference type="InterPro" id="IPR016181">
    <property type="entry name" value="Acyl_CoA_acyltransferase"/>
</dbReference>
<dbReference type="PANTHER" id="PTHR43792">
    <property type="entry name" value="GNAT FAMILY, PUTATIVE (AFU_ORTHOLOGUE AFUA_3G00765)-RELATED-RELATED"/>
    <property type="match status" value="1"/>
</dbReference>
<dbReference type="Gene3D" id="3.40.630.30">
    <property type="match status" value="1"/>
</dbReference>
<dbReference type="PANTHER" id="PTHR43792:SF9">
    <property type="entry name" value="RIBOSOMAL-PROTEIN-ALANINE ACETYLTRANSFERASE"/>
    <property type="match status" value="1"/>
</dbReference>